<organism evidence="2 3">
    <name type="scientific">Mycobacteroides franklinii</name>
    <dbReference type="NCBI Taxonomy" id="948102"/>
    <lineage>
        <taxon>Bacteria</taxon>
        <taxon>Bacillati</taxon>
        <taxon>Actinomycetota</taxon>
        <taxon>Actinomycetes</taxon>
        <taxon>Mycobacteriales</taxon>
        <taxon>Mycobacteriaceae</taxon>
        <taxon>Mycobacteroides</taxon>
    </lineage>
</organism>
<evidence type="ECO:0000313" key="2">
    <source>
        <dbReference type="EMBL" id="OHU22842.1"/>
    </source>
</evidence>
<dbReference type="Proteomes" id="UP000179616">
    <property type="component" value="Unassembled WGS sequence"/>
</dbReference>
<evidence type="ECO:0000256" key="1">
    <source>
        <dbReference type="SAM" id="Coils"/>
    </source>
</evidence>
<gene>
    <name evidence="2" type="ORF">BKG76_15860</name>
</gene>
<feature type="coiled-coil region" evidence="1">
    <location>
        <begin position="28"/>
        <end position="55"/>
    </location>
</feature>
<accession>A0A1S1LD34</accession>
<proteinExistence type="predicted"/>
<comment type="caution">
    <text evidence="2">The sequence shown here is derived from an EMBL/GenBank/DDBJ whole genome shotgun (WGS) entry which is preliminary data.</text>
</comment>
<name>A0A1S1LD34_9MYCO</name>
<dbReference type="AlphaFoldDB" id="A0A1S1LD34"/>
<dbReference type="EMBL" id="MLIK01000019">
    <property type="protein sequence ID" value="OHU22842.1"/>
    <property type="molecule type" value="Genomic_DNA"/>
</dbReference>
<evidence type="ECO:0000313" key="3">
    <source>
        <dbReference type="Proteomes" id="UP000179616"/>
    </source>
</evidence>
<protein>
    <submittedName>
        <fullName evidence="2">Uncharacterized protein</fullName>
    </submittedName>
</protein>
<reference evidence="2 3" key="1">
    <citation type="submission" date="2016-10" db="EMBL/GenBank/DDBJ databases">
        <title>Evaluation of Human, Veterinary and Environmental Mycobacterium chelonae Isolates by Core Genome Phylogenomic Analysis, Targeted Gene Comparison, and Anti-microbial Susceptibility Patterns: A Tale of Mistaken Identities.</title>
        <authorList>
            <person name="Fogelson S.B."/>
            <person name="Camus A.C."/>
            <person name="Lorenz W."/>
            <person name="Vasireddy R."/>
            <person name="Vasireddy S."/>
            <person name="Smith T."/>
            <person name="Brown-Elliott B.A."/>
            <person name="Wallace R.J.Jr."/>
            <person name="Hasan N.A."/>
            <person name="Reischl U."/>
            <person name="Sanchez S."/>
        </authorList>
    </citation>
    <scope>NUCLEOTIDE SEQUENCE [LARGE SCALE GENOMIC DNA]</scope>
    <source>
        <strain evidence="2 3">1559</strain>
    </source>
</reference>
<sequence length="133" mass="14774">MGVDRFSHIVERARAAERTAEDAWGKTREQLRDDIDRAAARAEQLETKADRAAAKASSSWSELSGTWRAQMAKVKIDLSQKERKIDARLAAREADIAESDAAYAVDIAISAVEEAEDTVLYAIYARKYAEEIA</sequence>
<keyword evidence="1" id="KW-0175">Coiled coil</keyword>